<feature type="domain" description="Reverse transcriptase" evidence="1">
    <location>
        <begin position="289"/>
        <end position="556"/>
    </location>
</feature>
<dbReference type="Gene3D" id="3.30.70.2630">
    <property type="match status" value="1"/>
</dbReference>
<dbReference type="CDD" id="cd09276">
    <property type="entry name" value="Rnase_HI_RT_non_LTR"/>
    <property type="match status" value="1"/>
</dbReference>
<dbReference type="Proteomes" id="UP000069940">
    <property type="component" value="Unassembled WGS sequence"/>
</dbReference>
<accession>A0ABM1Z8F0</accession>
<dbReference type="PANTHER" id="PTHR36688">
    <property type="entry name" value="ENDO/EXONUCLEASE/PHOSPHATASE DOMAIN-CONTAINING PROTEIN"/>
    <property type="match status" value="1"/>
</dbReference>
<name>A0ABM1Z8F0_AEDAL</name>
<dbReference type="PROSITE" id="PS50879">
    <property type="entry name" value="RNASE_H_1"/>
    <property type="match status" value="1"/>
</dbReference>
<dbReference type="Gene3D" id="3.30.420.10">
    <property type="entry name" value="Ribonuclease H-like superfamily/Ribonuclease H"/>
    <property type="match status" value="1"/>
</dbReference>
<dbReference type="SUPFAM" id="SSF53098">
    <property type="entry name" value="Ribonuclease H-like"/>
    <property type="match status" value="1"/>
</dbReference>
<dbReference type="Gene3D" id="1.10.10.2210">
    <property type="match status" value="1"/>
</dbReference>
<dbReference type="RefSeq" id="XP_019530891.3">
    <property type="nucleotide sequence ID" value="XM_019675346.3"/>
</dbReference>
<dbReference type="Gene3D" id="3.10.10.20">
    <property type="match status" value="1"/>
</dbReference>
<protein>
    <submittedName>
        <fullName evidence="3">Uncharacterized protein</fullName>
    </submittedName>
</protein>
<dbReference type="InterPro" id="IPR052560">
    <property type="entry name" value="RdDP_mobile_element"/>
</dbReference>
<dbReference type="EnsemblMetazoa" id="AALFPA23_016054.R23390">
    <property type="protein sequence ID" value="AALFPA23_016054.P23390"/>
    <property type="gene ID" value="AALFPA23_016054"/>
</dbReference>
<reference evidence="4" key="1">
    <citation type="journal article" date="2015" name="Proc. Natl. Acad. Sci. U.S.A.">
        <title>Genome sequence of the Asian Tiger mosquito, Aedes albopictus, reveals insights into its biology, genetics, and evolution.</title>
        <authorList>
            <person name="Chen X.G."/>
            <person name="Jiang X."/>
            <person name="Gu J."/>
            <person name="Xu M."/>
            <person name="Wu Y."/>
            <person name="Deng Y."/>
            <person name="Zhang C."/>
            <person name="Bonizzoni M."/>
            <person name="Dermauw W."/>
            <person name="Vontas J."/>
            <person name="Armbruster P."/>
            <person name="Huang X."/>
            <person name="Yang Y."/>
            <person name="Zhang H."/>
            <person name="He W."/>
            <person name="Peng H."/>
            <person name="Liu Y."/>
            <person name="Wu K."/>
            <person name="Chen J."/>
            <person name="Lirakis M."/>
            <person name="Topalis P."/>
            <person name="Van Leeuwen T."/>
            <person name="Hall A.B."/>
            <person name="Jiang X."/>
            <person name="Thorpe C."/>
            <person name="Mueller R.L."/>
            <person name="Sun C."/>
            <person name="Waterhouse R.M."/>
            <person name="Yan G."/>
            <person name="Tu Z.J."/>
            <person name="Fang X."/>
            <person name="James A.A."/>
        </authorList>
    </citation>
    <scope>NUCLEOTIDE SEQUENCE [LARGE SCALE GENOMIC DNA]</scope>
    <source>
        <strain evidence="4">Foshan</strain>
    </source>
</reference>
<dbReference type="InterPro" id="IPR043502">
    <property type="entry name" value="DNA/RNA_pol_sf"/>
</dbReference>
<proteinExistence type="predicted"/>
<dbReference type="InterPro" id="IPR000477">
    <property type="entry name" value="RT_dom"/>
</dbReference>
<dbReference type="InterPro" id="IPR036397">
    <property type="entry name" value="RNaseH_sf"/>
</dbReference>
<reference evidence="3" key="2">
    <citation type="submission" date="2025-05" db="UniProtKB">
        <authorList>
            <consortium name="EnsemblMetazoa"/>
        </authorList>
    </citation>
    <scope>IDENTIFICATION</scope>
    <source>
        <strain evidence="3">Foshan</strain>
    </source>
</reference>
<sequence>MELVNQYNWLVLNDGQSTFVPVQLNRRSTAIDVSLCSADLYGELQWTVLEYGVGSEHMAIQIAANHEQSSKGDKWIYNRKKIYDQLTTLDHTEVRSWEDLTGKVQRIYKNSRKRDKRTPKYWWSPEVEEAWKTKTQARREFNKVGSLENLIKFKKASALFQRRKKVEKEAKWKEFVEQISPLTSSKELWQKIGRLTGKKAHRKENNLLLDDSELAEKFLDLHFGQNNQVDTSGLGGSFATYDILDEPRWKNIIESKNSNSAPGEDKITYGMLRQLQPEVVQILLEDLNGQWRRGYPGEMLKTIKVVAIPKIGKDQSTLEGKRPISLVPTCTKVVNTAVLEELKVVLEARNILPPKSFGFRKGLSTNTCVSYVINKIMGNRRDGNLTSIIFVDLSNAFCSVKVDTLQKIMSENRVPSELNCWITNFLMNRKIVLQTNDKKLTRIISEGLPQGDVLSPTLFNVYTAQMHEIQVDGVELVQYADDFGIIVTAKSVEMLETKGQAYLDSFVETATTLNLTINPEKTKTILFQASNKSLDYKINGTVIETVRSHGYLGVVLDRSLTFGRHTKELKEKVNDRLNMVKVISGVKAGGHPETMLNIHKALIRSTLEYGSTVYNNAAKTNLTGLGVINNQSLRKATGCTKSTPLNTLLAISGLESLAIRHDYIAGKEIARNIAQQTAVGQQLIGTAIRNNTEENKISFMEKVFFKHFQMFDAIMPIIRKCPQYPGVTISPSLEGLIMSKGNTNPQRLKQLVLYAFNGTYKGRTRIFTDASKEGRKCGIGVYVERTNKRISFRLANEVSTTGAELIAIRVAMDIVEDDQLTDAVIYTDSRSACEILELARGQNEREELLDDILRKAIQWGVSLQWIPSHVGVNGNELADHLAKRGTTDGQVFLQNKISYKDAYWILKSNKASRTDEWYKEYAKDKGQKFFQIQQDFKLKPWFVGLNLTSQQIRLLNRLMAGHDWSKFWRHKMKLTDSPDCETCGELETAEHLILHCTKYQNMRAKYTFGHFTKLIDLFKTKNLKMYEEVTDFVKEAALDL</sequence>
<keyword evidence="4" id="KW-1185">Reference proteome</keyword>
<dbReference type="Pfam" id="PF00075">
    <property type="entry name" value="RNase_H"/>
    <property type="match status" value="1"/>
</dbReference>
<evidence type="ECO:0000313" key="3">
    <source>
        <dbReference type="EnsemblMetazoa" id="AALFPA23_016054.P23390"/>
    </source>
</evidence>
<feature type="domain" description="RNase H type-1" evidence="2">
    <location>
        <begin position="760"/>
        <end position="887"/>
    </location>
</feature>
<dbReference type="PANTHER" id="PTHR36688:SF2">
    <property type="entry name" value="ENDONUCLEASE_EXONUCLEASE_PHOSPHATASE DOMAIN-CONTAINING PROTEIN"/>
    <property type="match status" value="1"/>
</dbReference>
<dbReference type="Pfam" id="PF00078">
    <property type="entry name" value="RVT_1"/>
    <property type="match status" value="1"/>
</dbReference>
<evidence type="ECO:0000259" key="1">
    <source>
        <dbReference type="PROSITE" id="PS50878"/>
    </source>
</evidence>
<dbReference type="InterPro" id="IPR002156">
    <property type="entry name" value="RNaseH_domain"/>
</dbReference>
<dbReference type="CDD" id="cd01650">
    <property type="entry name" value="RT_nLTR_like"/>
    <property type="match status" value="1"/>
</dbReference>
<evidence type="ECO:0000259" key="2">
    <source>
        <dbReference type="PROSITE" id="PS50879"/>
    </source>
</evidence>
<organism evidence="3 4">
    <name type="scientific">Aedes albopictus</name>
    <name type="common">Asian tiger mosquito</name>
    <name type="synonym">Stegomyia albopicta</name>
    <dbReference type="NCBI Taxonomy" id="7160"/>
    <lineage>
        <taxon>Eukaryota</taxon>
        <taxon>Metazoa</taxon>
        <taxon>Ecdysozoa</taxon>
        <taxon>Arthropoda</taxon>
        <taxon>Hexapoda</taxon>
        <taxon>Insecta</taxon>
        <taxon>Pterygota</taxon>
        <taxon>Neoptera</taxon>
        <taxon>Endopterygota</taxon>
        <taxon>Diptera</taxon>
        <taxon>Nematocera</taxon>
        <taxon>Culicoidea</taxon>
        <taxon>Culicidae</taxon>
        <taxon>Culicinae</taxon>
        <taxon>Aedini</taxon>
        <taxon>Aedes</taxon>
        <taxon>Stegomyia</taxon>
    </lineage>
</organism>
<dbReference type="InterPro" id="IPR012337">
    <property type="entry name" value="RNaseH-like_sf"/>
</dbReference>
<evidence type="ECO:0000313" key="4">
    <source>
        <dbReference type="Proteomes" id="UP000069940"/>
    </source>
</evidence>
<dbReference type="PROSITE" id="PS50878">
    <property type="entry name" value="RT_POL"/>
    <property type="match status" value="1"/>
</dbReference>
<dbReference type="SUPFAM" id="SSF56672">
    <property type="entry name" value="DNA/RNA polymerases"/>
    <property type="match status" value="1"/>
</dbReference>
<dbReference type="GeneID" id="109402638"/>